<dbReference type="GO" id="GO:0005634">
    <property type="term" value="C:nucleus"/>
    <property type="evidence" value="ECO:0007669"/>
    <property type="project" value="TreeGrafter"/>
</dbReference>
<dbReference type="GO" id="GO:0005524">
    <property type="term" value="F:ATP binding"/>
    <property type="evidence" value="ECO:0007669"/>
    <property type="project" value="UniProtKB-UniRule"/>
</dbReference>
<keyword evidence="3" id="KW-0418">Kinase</keyword>
<dbReference type="SUPFAM" id="SSF56112">
    <property type="entry name" value="Protein kinase-like (PK-like)"/>
    <property type="match status" value="1"/>
</dbReference>
<dbReference type="EMBL" id="MLAK01000741">
    <property type="protein sequence ID" value="OHT05946.1"/>
    <property type="molecule type" value="Genomic_DNA"/>
</dbReference>
<dbReference type="InterPro" id="IPR008271">
    <property type="entry name" value="Ser/Thr_kinase_AS"/>
</dbReference>
<keyword evidence="1" id="KW-0808">Transferase</keyword>
<dbReference type="InterPro" id="IPR011009">
    <property type="entry name" value="Kinase-like_dom_sf"/>
</dbReference>
<feature type="repeat" description="RCC1" evidence="6">
    <location>
        <begin position="19"/>
        <end position="67"/>
    </location>
</feature>
<evidence type="ECO:0000256" key="5">
    <source>
        <dbReference type="ARBA" id="ARBA00037982"/>
    </source>
</evidence>
<dbReference type="RefSeq" id="XP_068359082.1">
    <property type="nucleotide sequence ID" value="XM_068504784.1"/>
</dbReference>
<keyword evidence="8" id="KW-0175">Coiled coil</keyword>
<dbReference type="PROSITE" id="PS00107">
    <property type="entry name" value="PROTEIN_KINASE_ATP"/>
    <property type="match status" value="1"/>
</dbReference>
<dbReference type="GeneID" id="94839488"/>
<dbReference type="VEuPathDB" id="TrichDB:TRFO_26160"/>
<organism evidence="10 11">
    <name type="scientific">Tritrichomonas foetus</name>
    <dbReference type="NCBI Taxonomy" id="1144522"/>
    <lineage>
        <taxon>Eukaryota</taxon>
        <taxon>Metamonada</taxon>
        <taxon>Parabasalia</taxon>
        <taxon>Tritrichomonadida</taxon>
        <taxon>Tritrichomonadidae</taxon>
        <taxon>Tritrichomonas</taxon>
    </lineage>
</organism>
<feature type="coiled-coil region" evidence="8">
    <location>
        <begin position="370"/>
        <end position="542"/>
    </location>
</feature>
<dbReference type="PROSITE" id="PS50011">
    <property type="entry name" value="PROTEIN_KINASE_DOM"/>
    <property type="match status" value="1"/>
</dbReference>
<feature type="repeat" description="RCC1" evidence="6">
    <location>
        <begin position="68"/>
        <end position="118"/>
    </location>
</feature>
<dbReference type="AlphaFoldDB" id="A0A1J4K4P7"/>
<name>A0A1J4K4P7_9EUKA</name>
<comment type="similarity">
    <text evidence="5">Belongs to the protein kinase superfamily. Ser/Thr protein kinase family. GCN2 subfamily.</text>
</comment>
<protein>
    <recommendedName>
        <fullName evidence="9">Protein kinase domain-containing protein</fullName>
    </recommendedName>
</protein>
<proteinExistence type="inferred from homology"/>
<dbReference type="SUPFAM" id="SSF50985">
    <property type="entry name" value="RCC1/BLIP-II"/>
    <property type="match status" value="2"/>
</dbReference>
<dbReference type="Gene3D" id="2.130.10.30">
    <property type="entry name" value="Regulator of chromosome condensation 1/beta-lactamase-inhibitor protein II"/>
    <property type="match status" value="2"/>
</dbReference>
<sequence>MIKSIPLSQKLAILQEKQLEIFSAGNNAYCQLGRDGDWETPKRIIFPNKNFVRISAGYSHCVVLFEDKTVFAWGNNHKGCIGFPTDIKEVKVPTKINGLPLICDVQCGFKFTLFLTIEKKVLISSQHNKGLFEQINIGESARALFGFSDPWIVGQSDAVYWVDEKSKNVLKYGPFPGGCPKQILSIGQSTIVVTASGEALEMKKTSRHYLGIISKVFSMNEKFEPIESLKGVKIKKVSGIDQHILALSEDDQVFVWGKNLDGQLGFSDRNNRFDGFVRSTIYGKEKIIDVAAGYDHSILIDSSGRVWGLGSDYNGQTMLSGKGGPLSLVCDDAVAAHCGFHFSLIVERYFTHTQVISGSSQSELAKIRLNQEVNLQINRKAAEITQITQENNEVSKKHDIQVIYESSSSLTKEKSKLIKEINNLKKDNRTLREENFDLKKANLTFKQDNDNWKKIIRELKEENTKLKEENLISKERCLSFREENVRLKNQLSQYEDKIQLLEETLSQSSNHIKSLHMKNESLKELKQEYDIITESIKIKDSEIGHLYKHIQNLENQIKISTFEEHDSKTLLWPTKIIAQEEIENLHKIKKIGHGISSVVMKVSREELYALKILDLDVLLETNENEEEQCDDTKMSQLQFDKIRNFLKEYEIMTNICHPNIIKSHGICYGDSKNPPSILLEYCSHTLKTYITKLSEEEIEQIIKEIIEGMSYIHQCGIIHRDLKPENILLDSDKHVKICDFGVSTLSSDSTHTGGVGTLVYMSPEQLNNEVHYTNKIDVYAFGIVLYFLLTRGSIPAISISNISQGKSIPLPSDINDFYRTMIERCLSFDPKNRPPFSELSKYIQNK</sequence>
<dbReference type="Gene3D" id="1.10.510.10">
    <property type="entry name" value="Transferase(Phosphotransferase) domain 1"/>
    <property type="match status" value="1"/>
</dbReference>
<evidence type="ECO:0000259" key="9">
    <source>
        <dbReference type="PROSITE" id="PS50011"/>
    </source>
</evidence>
<keyword evidence="2 7" id="KW-0547">Nucleotide-binding</keyword>
<reference evidence="10" key="1">
    <citation type="submission" date="2016-10" db="EMBL/GenBank/DDBJ databases">
        <authorList>
            <person name="Benchimol M."/>
            <person name="Almeida L.G."/>
            <person name="Vasconcelos A.T."/>
            <person name="Perreira-Neves A."/>
            <person name="Rosa I.A."/>
            <person name="Tasca T."/>
            <person name="Bogo M.R."/>
            <person name="de Souza W."/>
        </authorList>
    </citation>
    <scope>NUCLEOTIDE SEQUENCE [LARGE SCALE GENOMIC DNA]</scope>
    <source>
        <strain evidence="10">K</strain>
    </source>
</reference>
<evidence type="ECO:0000313" key="11">
    <source>
        <dbReference type="Proteomes" id="UP000179807"/>
    </source>
</evidence>
<dbReference type="PANTHER" id="PTHR11042">
    <property type="entry name" value="EUKARYOTIC TRANSLATION INITIATION FACTOR 2-ALPHA KINASE EIF2-ALPHA KINASE -RELATED"/>
    <property type="match status" value="1"/>
</dbReference>
<dbReference type="PROSITE" id="PS00626">
    <property type="entry name" value="RCC1_2"/>
    <property type="match status" value="1"/>
</dbReference>
<dbReference type="SMART" id="SM00220">
    <property type="entry name" value="S_TKc"/>
    <property type="match status" value="1"/>
</dbReference>
<feature type="domain" description="Protein kinase" evidence="9">
    <location>
        <begin position="585"/>
        <end position="843"/>
    </location>
</feature>
<dbReference type="Proteomes" id="UP000179807">
    <property type="component" value="Unassembled WGS sequence"/>
</dbReference>
<gene>
    <name evidence="10" type="ORF">TRFO_26160</name>
</gene>
<evidence type="ECO:0000256" key="1">
    <source>
        <dbReference type="ARBA" id="ARBA00022679"/>
    </source>
</evidence>
<dbReference type="InterPro" id="IPR050339">
    <property type="entry name" value="CC_SR_Kinase"/>
</dbReference>
<dbReference type="GO" id="GO:0005829">
    <property type="term" value="C:cytosol"/>
    <property type="evidence" value="ECO:0007669"/>
    <property type="project" value="TreeGrafter"/>
</dbReference>
<dbReference type="InterPro" id="IPR000719">
    <property type="entry name" value="Prot_kinase_dom"/>
</dbReference>
<dbReference type="InterPro" id="IPR017441">
    <property type="entry name" value="Protein_kinase_ATP_BS"/>
</dbReference>
<dbReference type="InterPro" id="IPR009091">
    <property type="entry name" value="RCC1/BLIP-II"/>
</dbReference>
<dbReference type="PROSITE" id="PS50012">
    <property type="entry name" value="RCC1_3"/>
    <property type="match status" value="3"/>
</dbReference>
<dbReference type="InterPro" id="IPR000408">
    <property type="entry name" value="Reg_chr_condens"/>
</dbReference>
<keyword evidence="4 7" id="KW-0067">ATP-binding</keyword>
<feature type="binding site" evidence="7">
    <location>
        <position position="611"/>
    </location>
    <ligand>
        <name>ATP</name>
        <dbReference type="ChEBI" id="CHEBI:30616"/>
    </ligand>
</feature>
<dbReference type="OrthoDB" id="61110at2759"/>
<keyword evidence="11" id="KW-1185">Reference proteome</keyword>
<evidence type="ECO:0000256" key="4">
    <source>
        <dbReference type="ARBA" id="ARBA00022840"/>
    </source>
</evidence>
<evidence type="ECO:0000256" key="7">
    <source>
        <dbReference type="PROSITE-ProRule" id="PRU10141"/>
    </source>
</evidence>
<evidence type="ECO:0000256" key="8">
    <source>
        <dbReference type="SAM" id="Coils"/>
    </source>
</evidence>
<dbReference type="Pfam" id="PF00069">
    <property type="entry name" value="Pkinase"/>
    <property type="match status" value="1"/>
</dbReference>
<evidence type="ECO:0000313" key="10">
    <source>
        <dbReference type="EMBL" id="OHT05946.1"/>
    </source>
</evidence>
<feature type="repeat" description="RCC1" evidence="6">
    <location>
        <begin position="251"/>
        <end position="303"/>
    </location>
</feature>
<dbReference type="Pfam" id="PF13540">
    <property type="entry name" value="RCC1_2"/>
    <property type="match status" value="2"/>
</dbReference>
<dbReference type="PROSITE" id="PS00108">
    <property type="entry name" value="PROTEIN_KINASE_ST"/>
    <property type="match status" value="1"/>
</dbReference>
<comment type="caution">
    <text evidence="10">The sequence shown here is derived from an EMBL/GenBank/DDBJ whole genome shotgun (WGS) entry which is preliminary data.</text>
</comment>
<accession>A0A1J4K4P7</accession>
<evidence type="ECO:0000256" key="3">
    <source>
        <dbReference type="ARBA" id="ARBA00022777"/>
    </source>
</evidence>
<evidence type="ECO:0000256" key="6">
    <source>
        <dbReference type="PROSITE-ProRule" id="PRU00235"/>
    </source>
</evidence>
<evidence type="ECO:0000256" key="2">
    <source>
        <dbReference type="ARBA" id="ARBA00022741"/>
    </source>
</evidence>
<dbReference type="GO" id="GO:0004694">
    <property type="term" value="F:eukaryotic translation initiation factor 2alpha kinase activity"/>
    <property type="evidence" value="ECO:0007669"/>
    <property type="project" value="TreeGrafter"/>
</dbReference>
<dbReference type="PANTHER" id="PTHR11042:SF136">
    <property type="entry name" value="EIF-2-ALPHA KINASE GCN2"/>
    <property type="match status" value="1"/>
</dbReference>